<reference evidence="5 6" key="1">
    <citation type="submission" date="2018-06" db="EMBL/GenBank/DDBJ databases">
        <authorList>
            <consortium name="Pathogen Informatics"/>
            <person name="Doyle S."/>
        </authorList>
    </citation>
    <scope>NUCLEOTIDE SEQUENCE [LARGE SCALE GENOMIC DNA]</scope>
    <source>
        <strain evidence="5 6">NCTC9810</strain>
    </source>
</reference>
<name>A0A380WX81_9FIRM</name>
<feature type="compositionally biased region" description="Basic and acidic residues" evidence="2">
    <location>
        <begin position="351"/>
        <end position="360"/>
    </location>
</feature>
<feature type="compositionally biased region" description="Basic and acidic residues" evidence="2">
    <location>
        <begin position="367"/>
        <end position="391"/>
    </location>
</feature>
<protein>
    <submittedName>
        <fullName evidence="5">Uncharacterized protein</fullName>
    </submittedName>
</protein>
<feature type="coiled-coil region" evidence="1">
    <location>
        <begin position="273"/>
        <end position="339"/>
    </location>
</feature>
<evidence type="ECO:0000256" key="3">
    <source>
        <dbReference type="SAM" id="Phobius"/>
    </source>
</evidence>
<evidence type="ECO:0000256" key="4">
    <source>
        <dbReference type="SAM" id="SignalP"/>
    </source>
</evidence>
<keyword evidence="3" id="KW-0812">Transmembrane</keyword>
<evidence type="ECO:0000256" key="1">
    <source>
        <dbReference type="SAM" id="Coils"/>
    </source>
</evidence>
<keyword evidence="4" id="KW-0732">Signal</keyword>
<dbReference type="Proteomes" id="UP000255124">
    <property type="component" value="Unassembled WGS sequence"/>
</dbReference>
<evidence type="ECO:0000256" key="2">
    <source>
        <dbReference type="SAM" id="MobiDB-lite"/>
    </source>
</evidence>
<keyword evidence="3" id="KW-0472">Membrane</keyword>
<feature type="coiled-coil region" evidence="1">
    <location>
        <begin position="174"/>
        <end position="235"/>
    </location>
</feature>
<keyword evidence="3" id="KW-1133">Transmembrane helix</keyword>
<feature type="coiled-coil region" evidence="1">
    <location>
        <begin position="52"/>
        <end position="100"/>
    </location>
</feature>
<dbReference type="AlphaFoldDB" id="A0A380WX81"/>
<feature type="compositionally biased region" description="Basic and acidic residues" evidence="2">
    <location>
        <begin position="398"/>
        <end position="433"/>
    </location>
</feature>
<evidence type="ECO:0000313" key="5">
    <source>
        <dbReference type="EMBL" id="SUU93409.1"/>
    </source>
</evidence>
<feature type="region of interest" description="Disordered" evidence="2">
    <location>
        <begin position="351"/>
        <end position="449"/>
    </location>
</feature>
<feature type="transmembrane region" description="Helical" evidence="3">
    <location>
        <begin position="449"/>
        <end position="469"/>
    </location>
</feature>
<gene>
    <name evidence="5" type="ORF">NCTC9810_01768</name>
</gene>
<sequence length="474" mass="51823">MKLNKRIASGALALALVTPVVANAAEDTTYVTTTLPKAVTDKVVVDGKTYTKAQFQEALKQANKDYNEYLAAKAEADNLEESLKVAKDRYNKAYEAYKAEDLKTEDGKKVVKEKQTNFDIALENLNNKAKEELKKENFYYDGKSVSIVEDNTAKSEDLKEKEVNGKDGLATGEFDEAVDRAREAYKELKEAEKNADKPATDSEKYREYTAASYEKDRLQQQYDAAKAKADKAKAKSDASFKALNAIAQAYNVIVEATNNGIAVVDKDQKPSDKEISAEQLAKLQKSIDKANETLKAVDLLKQFAPNTAKLNTAKLDALVAEQKATIAKAEAIIKGADKKVALISTAFAAEESKEDSKEEVTSEDVDALIKELDDNTDAINKEMENLDKQVKDEDEEKPADKDKDKKDEEKPADKEDKKDEDKKEDKKVEKTTVVEKSANKAAGSNAKTGIAGVAGVAGVLAAASVAYAASKKNN</sequence>
<organism evidence="5 6">
    <name type="scientific">Anaerococcus octavius</name>
    <dbReference type="NCBI Taxonomy" id="54007"/>
    <lineage>
        <taxon>Bacteria</taxon>
        <taxon>Bacillati</taxon>
        <taxon>Bacillota</taxon>
        <taxon>Tissierellia</taxon>
        <taxon>Tissierellales</taxon>
        <taxon>Peptoniphilaceae</taxon>
        <taxon>Anaerococcus</taxon>
    </lineage>
</organism>
<proteinExistence type="predicted"/>
<keyword evidence="1" id="KW-0175">Coiled coil</keyword>
<feature type="chain" id="PRO_5016805573" evidence="4">
    <location>
        <begin position="25"/>
        <end position="474"/>
    </location>
</feature>
<feature type="compositionally biased region" description="Low complexity" evidence="2">
    <location>
        <begin position="434"/>
        <end position="449"/>
    </location>
</feature>
<evidence type="ECO:0000313" key="6">
    <source>
        <dbReference type="Proteomes" id="UP000255124"/>
    </source>
</evidence>
<dbReference type="RefSeq" id="WP_115595887.1">
    <property type="nucleotide sequence ID" value="NZ_UFTA01000002.1"/>
</dbReference>
<dbReference type="EMBL" id="UFTA01000002">
    <property type="protein sequence ID" value="SUU93409.1"/>
    <property type="molecule type" value="Genomic_DNA"/>
</dbReference>
<accession>A0A380WX81</accession>
<feature type="signal peptide" evidence="4">
    <location>
        <begin position="1"/>
        <end position="24"/>
    </location>
</feature>